<accession>A0A518AUT5</accession>
<keyword evidence="3" id="KW-1185">Reference proteome</keyword>
<evidence type="ECO:0000313" key="3">
    <source>
        <dbReference type="Proteomes" id="UP000315750"/>
    </source>
</evidence>
<keyword evidence="2" id="KW-0808">Transferase</keyword>
<keyword evidence="2" id="KW-0328">Glycosyltransferase</keyword>
<dbReference type="EMBL" id="CP036278">
    <property type="protein sequence ID" value="QDU58478.1"/>
    <property type="molecule type" value="Genomic_DNA"/>
</dbReference>
<evidence type="ECO:0000259" key="1">
    <source>
        <dbReference type="Pfam" id="PF00535"/>
    </source>
</evidence>
<dbReference type="Gene3D" id="3.90.550.10">
    <property type="entry name" value="Spore Coat Polysaccharide Biosynthesis Protein SpsA, Chain A"/>
    <property type="match status" value="1"/>
</dbReference>
<dbReference type="SUPFAM" id="SSF53448">
    <property type="entry name" value="Nucleotide-diphospho-sugar transferases"/>
    <property type="match status" value="1"/>
</dbReference>
<gene>
    <name evidence="2" type="primary">epsJ_3</name>
    <name evidence="2" type="ORF">Pan181_47150</name>
</gene>
<dbReference type="AlphaFoldDB" id="A0A518AUT5"/>
<reference evidence="2 3" key="1">
    <citation type="submission" date="2019-02" db="EMBL/GenBank/DDBJ databases">
        <title>Deep-cultivation of Planctomycetes and their phenomic and genomic characterization uncovers novel biology.</title>
        <authorList>
            <person name="Wiegand S."/>
            <person name="Jogler M."/>
            <person name="Boedeker C."/>
            <person name="Pinto D."/>
            <person name="Vollmers J."/>
            <person name="Rivas-Marin E."/>
            <person name="Kohn T."/>
            <person name="Peeters S.H."/>
            <person name="Heuer A."/>
            <person name="Rast P."/>
            <person name="Oberbeckmann S."/>
            <person name="Bunk B."/>
            <person name="Jeske O."/>
            <person name="Meyerdierks A."/>
            <person name="Storesund J.E."/>
            <person name="Kallscheuer N."/>
            <person name="Luecker S."/>
            <person name="Lage O.M."/>
            <person name="Pohl T."/>
            <person name="Merkel B.J."/>
            <person name="Hornburger P."/>
            <person name="Mueller R.-W."/>
            <person name="Bruemmer F."/>
            <person name="Labrenz M."/>
            <person name="Spormann A.M."/>
            <person name="Op den Camp H."/>
            <person name="Overmann J."/>
            <person name="Amann R."/>
            <person name="Jetten M.S.M."/>
            <person name="Mascher T."/>
            <person name="Medema M.H."/>
            <person name="Devos D.P."/>
            <person name="Kaster A.-K."/>
            <person name="Ovreas L."/>
            <person name="Rohde M."/>
            <person name="Galperin M.Y."/>
            <person name="Jogler C."/>
        </authorList>
    </citation>
    <scope>NUCLEOTIDE SEQUENCE [LARGE SCALE GENOMIC DNA]</scope>
    <source>
        <strain evidence="2 3">Pan181</strain>
    </source>
</reference>
<organism evidence="2 3">
    <name type="scientific">Aeoliella mucimassa</name>
    <dbReference type="NCBI Taxonomy" id="2527972"/>
    <lineage>
        <taxon>Bacteria</taxon>
        <taxon>Pseudomonadati</taxon>
        <taxon>Planctomycetota</taxon>
        <taxon>Planctomycetia</taxon>
        <taxon>Pirellulales</taxon>
        <taxon>Lacipirellulaceae</taxon>
        <taxon>Aeoliella</taxon>
    </lineage>
</organism>
<sequence length="306" mass="34281">MSNELDNLPLISVIIPVYENARDLEICLSTLAAQTIPPSNFEVIVVDNGSKDPPKSLVANYPFARFGSETKPGSYAARNTGLQLARASLLAFTDSDCQPHPTWLEKGIDALRDADKVDVVAGRIDVSAKDERKPTLAELYDMATRFDQKDRVARENGVVTANMLTRRDVFDRAGPFDDSLMSGADGLWSQHAADVGFKVVYVDDVPVTHPARASIAQICQQNSRFAHGRFDIVTSERKRSPLFWLRIAIRKILPRFQGTGKMYQRLRKRGYGFWSWIKVCMVLQRIHYSATCSQVARLFGGKSARR</sequence>
<dbReference type="PANTHER" id="PTHR43685">
    <property type="entry name" value="GLYCOSYLTRANSFERASE"/>
    <property type="match status" value="1"/>
</dbReference>
<dbReference type="Pfam" id="PF00535">
    <property type="entry name" value="Glycos_transf_2"/>
    <property type="match status" value="1"/>
</dbReference>
<evidence type="ECO:0000313" key="2">
    <source>
        <dbReference type="EMBL" id="QDU58478.1"/>
    </source>
</evidence>
<dbReference type="GO" id="GO:0016757">
    <property type="term" value="F:glycosyltransferase activity"/>
    <property type="evidence" value="ECO:0007669"/>
    <property type="project" value="UniProtKB-KW"/>
</dbReference>
<dbReference type="InterPro" id="IPR029044">
    <property type="entry name" value="Nucleotide-diphossugar_trans"/>
</dbReference>
<dbReference type="PANTHER" id="PTHR43685:SF2">
    <property type="entry name" value="GLYCOSYLTRANSFERASE 2-LIKE DOMAIN-CONTAINING PROTEIN"/>
    <property type="match status" value="1"/>
</dbReference>
<proteinExistence type="predicted"/>
<dbReference type="EC" id="2.4.-.-" evidence="2"/>
<feature type="domain" description="Glycosyltransferase 2-like" evidence="1">
    <location>
        <begin position="12"/>
        <end position="171"/>
    </location>
</feature>
<dbReference type="KEGG" id="amuc:Pan181_47150"/>
<protein>
    <submittedName>
        <fullName evidence="2">Putative glycosyltransferase EpsJ</fullName>
        <ecNumber evidence="2">2.4.-.-</ecNumber>
    </submittedName>
</protein>
<dbReference type="CDD" id="cd00761">
    <property type="entry name" value="Glyco_tranf_GTA_type"/>
    <property type="match status" value="1"/>
</dbReference>
<dbReference type="InterPro" id="IPR050834">
    <property type="entry name" value="Glycosyltransf_2"/>
</dbReference>
<dbReference type="InterPro" id="IPR001173">
    <property type="entry name" value="Glyco_trans_2-like"/>
</dbReference>
<name>A0A518AUT5_9BACT</name>
<dbReference type="Proteomes" id="UP000315750">
    <property type="component" value="Chromosome"/>
</dbReference>